<gene>
    <name evidence="1" type="ORF">BaRGS_00007766</name>
</gene>
<comment type="caution">
    <text evidence="1">The sequence shown here is derived from an EMBL/GenBank/DDBJ whole genome shotgun (WGS) entry which is preliminary data.</text>
</comment>
<evidence type="ECO:0000313" key="1">
    <source>
        <dbReference type="EMBL" id="KAK7500886.1"/>
    </source>
</evidence>
<reference evidence="1 2" key="1">
    <citation type="journal article" date="2023" name="Sci. Data">
        <title>Genome assembly of the Korean intertidal mud-creeper Batillaria attramentaria.</title>
        <authorList>
            <person name="Patra A.K."/>
            <person name="Ho P.T."/>
            <person name="Jun S."/>
            <person name="Lee S.J."/>
            <person name="Kim Y."/>
            <person name="Won Y.J."/>
        </authorList>
    </citation>
    <scope>NUCLEOTIDE SEQUENCE [LARGE SCALE GENOMIC DNA]</scope>
    <source>
        <strain evidence="1">Wonlab-2016</strain>
    </source>
</reference>
<keyword evidence="2" id="KW-1185">Reference proteome</keyword>
<proteinExistence type="predicted"/>
<name>A0ABD0LNS1_9CAEN</name>
<dbReference type="AlphaFoldDB" id="A0ABD0LNS1"/>
<evidence type="ECO:0000313" key="2">
    <source>
        <dbReference type="Proteomes" id="UP001519460"/>
    </source>
</evidence>
<dbReference type="Proteomes" id="UP001519460">
    <property type="component" value="Unassembled WGS sequence"/>
</dbReference>
<organism evidence="1 2">
    <name type="scientific">Batillaria attramentaria</name>
    <dbReference type="NCBI Taxonomy" id="370345"/>
    <lineage>
        <taxon>Eukaryota</taxon>
        <taxon>Metazoa</taxon>
        <taxon>Spiralia</taxon>
        <taxon>Lophotrochozoa</taxon>
        <taxon>Mollusca</taxon>
        <taxon>Gastropoda</taxon>
        <taxon>Caenogastropoda</taxon>
        <taxon>Sorbeoconcha</taxon>
        <taxon>Cerithioidea</taxon>
        <taxon>Batillariidae</taxon>
        <taxon>Batillaria</taxon>
    </lineage>
</organism>
<protein>
    <submittedName>
        <fullName evidence="1">Uncharacterized protein</fullName>
    </submittedName>
</protein>
<accession>A0ABD0LNS1</accession>
<dbReference type="EMBL" id="JACVVK020000034">
    <property type="protein sequence ID" value="KAK7500886.1"/>
    <property type="molecule type" value="Genomic_DNA"/>
</dbReference>
<sequence length="77" mass="8693">MVTDFLHAQLHVMRGGLFSDSPTRKGLFQTRGLVPTTCTEEAEYIALSLSEKDKFEENTGKVSFVISRCYIFIRTSS</sequence>